<protein>
    <submittedName>
        <fullName evidence="1">Uncharacterized protein</fullName>
    </submittedName>
</protein>
<name>A0A2J0UB37_STEMA</name>
<comment type="caution">
    <text evidence="1">The sequence shown here is derived from an EMBL/GenBank/DDBJ whole genome shotgun (WGS) entry which is preliminary data.</text>
</comment>
<organism evidence="1 2">
    <name type="scientific">Stenotrophomonas maltophilia</name>
    <name type="common">Pseudomonas maltophilia</name>
    <name type="synonym">Xanthomonas maltophilia</name>
    <dbReference type="NCBI Taxonomy" id="40324"/>
    <lineage>
        <taxon>Bacteria</taxon>
        <taxon>Pseudomonadati</taxon>
        <taxon>Pseudomonadota</taxon>
        <taxon>Gammaproteobacteria</taxon>
        <taxon>Lysobacterales</taxon>
        <taxon>Lysobacteraceae</taxon>
        <taxon>Stenotrophomonas</taxon>
        <taxon>Stenotrophomonas maltophilia group</taxon>
    </lineage>
</organism>
<gene>
    <name evidence="1" type="ORF">B9Y64_13790</name>
</gene>
<accession>A0A2J0UB37</accession>
<evidence type="ECO:0000313" key="2">
    <source>
        <dbReference type="Proteomes" id="UP000230167"/>
    </source>
</evidence>
<evidence type="ECO:0000313" key="1">
    <source>
        <dbReference type="EMBL" id="PJL28288.1"/>
    </source>
</evidence>
<dbReference type="OrthoDB" id="6040901at2"/>
<dbReference type="AlphaFoldDB" id="A0A2J0UB37"/>
<proteinExistence type="predicted"/>
<sequence>MHPPKAFRIHAIQPVFLRNGVIDRLDLLDVTCASCTTRSTLGNNAGFAVNAMATVLTCPSCAAIAILDELEIWGHWLEQRRRERLLAQFDPSTH</sequence>
<dbReference type="RefSeq" id="WP_100441198.1">
    <property type="nucleotide sequence ID" value="NZ_CBCPIZ010000056.1"/>
</dbReference>
<dbReference type="EMBL" id="NEQV01000004">
    <property type="protein sequence ID" value="PJL28288.1"/>
    <property type="molecule type" value="Genomic_DNA"/>
</dbReference>
<reference evidence="1 2" key="1">
    <citation type="journal article" date="2017" name="Front. Microbiol.">
        <title>Double-Face Meets the Bacterial World: The Opportunistic Pathogen Stenotrophomonas maltophilia.</title>
        <authorList>
            <person name="Lira F."/>
            <person name="Berg G."/>
            <person name="Martinez J.L."/>
        </authorList>
    </citation>
    <scope>NUCLEOTIDE SEQUENCE [LARGE SCALE GENOMIC DNA]</scope>
    <source>
        <strain evidence="1 2">EA1</strain>
    </source>
</reference>
<dbReference type="Proteomes" id="UP000230167">
    <property type="component" value="Unassembled WGS sequence"/>
</dbReference>